<dbReference type="SUPFAM" id="SSF47413">
    <property type="entry name" value="lambda repressor-like DNA-binding domains"/>
    <property type="match status" value="1"/>
</dbReference>
<dbReference type="AlphaFoldDB" id="A0A368LIW1"/>
<keyword evidence="2" id="KW-1185">Reference proteome</keyword>
<dbReference type="GO" id="GO:0003677">
    <property type="term" value="F:DNA binding"/>
    <property type="evidence" value="ECO:0007669"/>
    <property type="project" value="InterPro"/>
</dbReference>
<dbReference type="OrthoDB" id="5916950at2"/>
<protein>
    <submittedName>
        <fullName evidence="1">XRE family transcriptional regulator</fullName>
    </submittedName>
</protein>
<evidence type="ECO:0000313" key="2">
    <source>
        <dbReference type="Proteomes" id="UP000252479"/>
    </source>
</evidence>
<evidence type="ECO:0000313" key="1">
    <source>
        <dbReference type="EMBL" id="RCS70680.1"/>
    </source>
</evidence>
<dbReference type="InterPro" id="IPR010982">
    <property type="entry name" value="Lambda_DNA-bd_dom_sf"/>
</dbReference>
<gene>
    <name evidence="1" type="ORF">CIK83_14785</name>
</gene>
<dbReference type="EMBL" id="QPGL01000002">
    <property type="protein sequence ID" value="RCS70680.1"/>
    <property type="molecule type" value="Genomic_DNA"/>
</dbReference>
<dbReference type="Proteomes" id="UP000252479">
    <property type="component" value="Unassembled WGS sequence"/>
</dbReference>
<sequence length="121" mass="13944">MEFTEQDREALYNLWMSQKAKRHLTQMDMAKRLGVGVVEFSEMIRGKGQLTQGFVTRFFQQLDIEAHTILPSLKQQIAPDNAVVYLQNRIIIDGDIQNVQIDGNQVIIDYCCKVAKLNTNR</sequence>
<accession>A0A368LIW1</accession>
<proteinExistence type="predicted"/>
<dbReference type="RefSeq" id="WP_086960025.1">
    <property type="nucleotide sequence ID" value="NZ_AP018681.1"/>
</dbReference>
<comment type="caution">
    <text evidence="1">The sequence shown here is derived from an EMBL/GenBank/DDBJ whole genome shotgun (WGS) entry which is preliminary data.</text>
</comment>
<organism evidence="1 2">
    <name type="scientific">Vibrio casei</name>
    <dbReference type="NCBI Taxonomy" id="673372"/>
    <lineage>
        <taxon>Bacteria</taxon>
        <taxon>Pseudomonadati</taxon>
        <taxon>Pseudomonadota</taxon>
        <taxon>Gammaproteobacteria</taxon>
        <taxon>Vibrionales</taxon>
        <taxon>Vibrionaceae</taxon>
        <taxon>Vibrio</taxon>
    </lineage>
</organism>
<reference evidence="1 2" key="1">
    <citation type="journal article" date="2017" name="Elife">
        <title>Extensive horizontal gene transfer in cheese-associated bacteria.</title>
        <authorList>
            <person name="Bonham K.S."/>
            <person name="Wolfe B.E."/>
            <person name="Dutton R.J."/>
        </authorList>
    </citation>
    <scope>NUCLEOTIDE SEQUENCE [LARGE SCALE GENOMIC DNA]</scope>
    <source>
        <strain evidence="1 2">JB196</strain>
    </source>
</reference>
<dbReference type="Gene3D" id="1.10.260.40">
    <property type="entry name" value="lambda repressor-like DNA-binding domains"/>
    <property type="match status" value="1"/>
</dbReference>
<dbReference type="GeneID" id="303190189"/>
<name>A0A368LIW1_9VIBR</name>